<gene>
    <name evidence="1" type="ORF">Tcan_00541</name>
</gene>
<evidence type="ECO:0000313" key="1">
    <source>
        <dbReference type="EMBL" id="KHN80329.1"/>
    </source>
</evidence>
<protein>
    <submittedName>
        <fullName evidence="1">Uncharacterized protein</fullName>
    </submittedName>
</protein>
<accession>A0A0B2VFU9</accession>
<dbReference type="EMBL" id="JPKZ01001748">
    <property type="protein sequence ID" value="KHN80329.1"/>
    <property type="molecule type" value="Genomic_DNA"/>
</dbReference>
<comment type="caution">
    <text evidence="1">The sequence shown here is derived from an EMBL/GenBank/DDBJ whole genome shotgun (WGS) entry which is preliminary data.</text>
</comment>
<name>A0A0B2VFU9_TOXCA</name>
<keyword evidence="2" id="KW-1185">Reference proteome</keyword>
<evidence type="ECO:0000313" key="2">
    <source>
        <dbReference type="Proteomes" id="UP000031036"/>
    </source>
</evidence>
<dbReference type="Proteomes" id="UP000031036">
    <property type="component" value="Unassembled WGS sequence"/>
</dbReference>
<feature type="non-terminal residue" evidence="1">
    <location>
        <position position="180"/>
    </location>
</feature>
<sequence>TIFLFAHAIPVCTCSHVTKNSEFNLIDRFHFNRLLAKSANRSPVCANKSTKWNKMKALRSSTCMYAADPKVANPKIHFEEIVGLAWFSMIAQPSQIEKYTNNTQQPTIERSPFAHDVQAFLIVPSVLSVCISSAHSPPTNSQRVRCIHDNKLEKITSAILTKGRPYLFQYLRYTCSINNL</sequence>
<feature type="non-terminal residue" evidence="1">
    <location>
        <position position="1"/>
    </location>
</feature>
<reference evidence="1 2" key="1">
    <citation type="submission" date="2014-11" db="EMBL/GenBank/DDBJ databases">
        <title>Genetic blueprint of the zoonotic pathogen Toxocara canis.</title>
        <authorList>
            <person name="Zhu X.-Q."/>
            <person name="Korhonen P.K."/>
            <person name="Cai H."/>
            <person name="Young N.D."/>
            <person name="Nejsum P."/>
            <person name="von Samson-Himmelstjerna G."/>
            <person name="Boag P.R."/>
            <person name="Tan P."/>
            <person name="Li Q."/>
            <person name="Min J."/>
            <person name="Yang Y."/>
            <person name="Wang X."/>
            <person name="Fang X."/>
            <person name="Hall R.S."/>
            <person name="Hofmann A."/>
            <person name="Sternberg P.W."/>
            <person name="Jex A.R."/>
            <person name="Gasser R.B."/>
        </authorList>
    </citation>
    <scope>NUCLEOTIDE SEQUENCE [LARGE SCALE GENOMIC DNA]</scope>
    <source>
        <strain evidence="1">PN_DK_2014</strain>
    </source>
</reference>
<dbReference type="AlphaFoldDB" id="A0A0B2VFU9"/>
<organism evidence="1 2">
    <name type="scientific">Toxocara canis</name>
    <name type="common">Canine roundworm</name>
    <dbReference type="NCBI Taxonomy" id="6265"/>
    <lineage>
        <taxon>Eukaryota</taxon>
        <taxon>Metazoa</taxon>
        <taxon>Ecdysozoa</taxon>
        <taxon>Nematoda</taxon>
        <taxon>Chromadorea</taxon>
        <taxon>Rhabditida</taxon>
        <taxon>Spirurina</taxon>
        <taxon>Ascaridomorpha</taxon>
        <taxon>Ascaridoidea</taxon>
        <taxon>Toxocaridae</taxon>
        <taxon>Toxocara</taxon>
    </lineage>
</organism>
<proteinExistence type="predicted"/>